<evidence type="ECO:0000256" key="5">
    <source>
        <dbReference type="ARBA" id="ARBA00022821"/>
    </source>
</evidence>
<organism evidence="9 10">
    <name type="scientific">Lactuca sativa</name>
    <name type="common">Garden lettuce</name>
    <dbReference type="NCBI Taxonomy" id="4236"/>
    <lineage>
        <taxon>Eukaryota</taxon>
        <taxon>Viridiplantae</taxon>
        <taxon>Streptophyta</taxon>
        <taxon>Embryophyta</taxon>
        <taxon>Tracheophyta</taxon>
        <taxon>Spermatophyta</taxon>
        <taxon>Magnoliopsida</taxon>
        <taxon>eudicotyledons</taxon>
        <taxon>Gunneridae</taxon>
        <taxon>Pentapetalae</taxon>
        <taxon>asterids</taxon>
        <taxon>campanulids</taxon>
        <taxon>Asterales</taxon>
        <taxon>Asteraceae</taxon>
        <taxon>Cichorioideae</taxon>
        <taxon>Cichorieae</taxon>
        <taxon>Lactucinae</taxon>
        <taxon>Lactuca</taxon>
    </lineage>
</organism>
<evidence type="ECO:0000256" key="6">
    <source>
        <dbReference type="ARBA" id="ARBA00023242"/>
    </source>
</evidence>
<keyword evidence="6" id="KW-0539">Nucleus</keyword>
<dbReference type="SUPFAM" id="SSF53474">
    <property type="entry name" value="alpha/beta-Hydrolases"/>
    <property type="match status" value="1"/>
</dbReference>
<dbReference type="InterPro" id="IPR002921">
    <property type="entry name" value="Fungal_lipase-type"/>
</dbReference>
<evidence type="ECO:0000313" key="9">
    <source>
        <dbReference type="EMBL" id="KAJ0225767.1"/>
    </source>
</evidence>
<feature type="domain" description="EDS1 EP" evidence="8">
    <location>
        <begin position="408"/>
        <end position="597"/>
    </location>
</feature>
<name>A0A9R1XXY6_LACSA</name>
<dbReference type="PANTHER" id="PTHR47090">
    <property type="entry name" value="PROTEIN EDS1-RELATED"/>
    <property type="match status" value="1"/>
</dbReference>
<keyword evidence="10" id="KW-1185">Reference proteome</keyword>
<dbReference type="AlphaFoldDB" id="A0A9R1XXY6"/>
<dbReference type="InterPro" id="IPR044214">
    <property type="entry name" value="EDS1-like"/>
</dbReference>
<evidence type="ECO:0000259" key="8">
    <source>
        <dbReference type="Pfam" id="PF18117"/>
    </source>
</evidence>
<evidence type="ECO:0008006" key="11">
    <source>
        <dbReference type="Google" id="ProtNLM"/>
    </source>
</evidence>
<dbReference type="PANTHER" id="PTHR47090:SF2">
    <property type="entry name" value="PROTEIN EDS1-RELATED"/>
    <property type="match status" value="1"/>
</dbReference>
<dbReference type="InterPro" id="IPR041266">
    <property type="entry name" value="EDS1_EP"/>
</dbReference>
<keyword evidence="5" id="KW-0611">Plant defense</keyword>
<dbReference type="Gramene" id="rna-gnl|WGS:NBSK|LSAT_1X11300_mrna">
    <property type="protein sequence ID" value="cds-PLY82156.1"/>
    <property type="gene ID" value="gene-LSAT_1X11300"/>
</dbReference>
<sequence>MRESIGEKSGISESVIIKASSLSIKSHKSNGCYIKDSGPDETIFAFTGSWSVQDFYSRDPFGETKIDLSHFPSLKSIGNNELAKINQGFFQKFQSLFQTPSFKSEVERAVKKDKPIIFTGNSSGGPVAILAAVWYLEEYTRSNGRPPCKCLTFGSPLVGDRIFTHALNRENWARFFLHFVGRYDIVPRITLAPFSSLKNEFGHILDFFNPKSRNFRKQSPSGSQEALTFYKTVLKNSSSVASHAACNLMGSTNSLLEVISSFVELSPYRPSGTYVFCSGNGKLICVTNPNAVLQILFYCCQPGSEAEVTDAVSKSLNMDYNDELEESLLGMQDVVYLDDDMEIPMSSNDNGSGDTDTATINAALKDLGLSTRARLCLQAAQAFEKQKLQNQNTIDSKKPQIRKTLKIIADYQKTSEDRKIGYYDAFKIQKGNDDFNANVTRLELAGIWDEIVEMLKRYELPDGFESEEEWIKLGTEFRRLVEPLDIANYYRHSKDEDTGTYLRDGGRPKRYKYTQRWWEHEKKLNEGSSSETIFWAKVEEMKRKPFEEIKDQIVAMEKQVKEWVQKEELNKDVFLEKSTFVKWWKTLPEKHRSESCLKFHFQNST</sequence>
<protein>
    <recommendedName>
        <fullName evidence="11">EDS1 EP domain-containing protein</fullName>
    </recommendedName>
</protein>
<dbReference type="Proteomes" id="UP000235145">
    <property type="component" value="Unassembled WGS sequence"/>
</dbReference>
<dbReference type="GO" id="GO:0016787">
    <property type="term" value="F:hydrolase activity"/>
    <property type="evidence" value="ECO:0007669"/>
    <property type="project" value="UniProtKB-KW"/>
</dbReference>
<dbReference type="EMBL" id="NBSK02000001">
    <property type="protein sequence ID" value="KAJ0225767.1"/>
    <property type="molecule type" value="Genomic_DNA"/>
</dbReference>
<evidence type="ECO:0000313" key="10">
    <source>
        <dbReference type="Proteomes" id="UP000235145"/>
    </source>
</evidence>
<evidence type="ECO:0000256" key="1">
    <source>
        <dbReference type="ARBA" id="ARBA00004123"/>
    </source>
</evidence>
<accession>A0A9R1XXY6</accession>
<evidence type="ECO:0000256" key="2">
    <source>
        <dbReference type="ARBA" id="ARBA00004496"/>
    </source>
</evidence>
<dbReference type="Pfam" id="PF18117">
    <property type="entry name" value="EDS1_EP"/>
    <property type="match status" value="1"/>
</dbReference>
<dbReference type="OrthoDB" id="426718at2759"/>
<dbReference type="GO" id="GO:0005737">
    <property type="term" value="C:cytoplasm"/>
    <property type="evidence" value="ECO:0007669"/>
    <property type="project" value="UniProtKB-SubCell"/>
</dbReference>
<keyword evidence="3" id="KW-0963">Cytoplasm</keyword>
<evidence type="ECO:0000256" key="4">
    <source>
        <dbReference type="ARBA" id="ARBA00022801"/>
    </source>
</evidence>
<dbReference type="GO" id="GO:0005634">
    <property type="term" value="C:nucleus"/>
    <property type="evidence" value="ECO:0007669"/>
    <property type="project" value="UniProtKB-SubCell"/>
</dbReference>
<dbReference type="GO" id="GO:0009862">
    <property type="term" value="P:systemic acquired resistance, salicylic acid mediated signaling pathway"/>
    <property type="evidence" value="ECO:0000318"/>
    <property type="project" value="GO_Central"/>
</dbReference>
<dbReference type="Pfam" id="PF01764">
    <property type="entry name" value="Lipase_3"/>
    <property type="match status" value="1"/>
</dbReference>
<evidence type="ECO:0000259" key="7">
    <source>
        <dbReference type="Pfam" id="PF01764"/>
    </source>
</evidence>
<comment type="subcellular location">
    <subcellularLocation>
        <location evidence="2">Cytoplasm</location>
    </subcellularLocation>
    <subcellularLocation>
        <location evidence="1">Nucleus</location>
    </subcellularLocation>
</comment>
<dbReference type="GO" id="GO:0006629">
    <property type="term" value="P:lipid metabolic process"/>
    <property type="evidence" value="ECO:0007669"/>
    <property type="project" value="InterPro"/>
</dbReference>
<comment type="caution">
    <text evidence="9">The sequence shown here is derived from an EMBL/GenBank/DDBJ whole genome shotgun (WGS) entry which is preliminary data.</text>
</comment>
<dbReference type="InterPro" id="IPR029058">
    <property type="entry name" value="AB_hydrolase_fold"/>
</dbReference>
<evidence type="ECO:0000256" key="3">
    <source>
        <dbReference type="ARBA" id="ARBA00022490"/>
    </source>
</evidence>
<proteinExistence type="predicted"/>
<feature type="domain" description="Fungal lipase-type" evidence="7">
    <location>
        <begin position="79"/>
        <end position="191"/>
    </location>
</feature>
<keyword evidence="4" id="KW-0378">Hydrolase</keyword>
<dbReference type="Gene3D" id="3.40.50.1820">
    <property type="entry name" value="alpha/beta hydrolase"/>
    <property type="match status" value="1"/>
</dbReference>
<reference evidence="9 10" key="1">
    <citation type="journal article" date="2017" name="Nat. Commun.">
        <title>Genome assembly with in vitro proximity ligation data and whole-genome triplication in lettuce.</title>
        <authorList>
            <person name="Reyes-Chin-Wo S."/>
            <person name="Wang Z."/>
            <person name="Yang X."/>
            <person name="Kozik A."/>
            <person name="Arikit S."/>
            <person name="Song C."/>
            <person name="Xia L."/>
            <person name="Froenicke L."/>
            <person name="Lavelle D.O."/>
            <person name="Truco M.J."/>
            <person name="Xia R."/>
            <person name="Zhu S."/>
            <person name="Xu C."/>
            <person name="Xu H."/>
            <person name="Xu X."/>
            <person name="Cox K."/>
            <person name="Korf I."/>
            <person name="Meyers B.C."/>
            <person name="Michelmore R.W."/>
        </authorList>
    </citation>
    <scope>NUCLEOTIDE SEQUENCE [LARGE SCALE GENOMIC DNA]</scope>
    <source>
        <strain evidence="10">cv. Salinas</strain>
        <tissue evidence="9">Seedlings</tissue>
    </source>
</reference>
<gene>
    <name evidence="9" type="ORF">LSAT_V11C100005440</name>
</gene>